<dbReference type="PROSITE" id="PS50279">
    <property type="entry name" value="BPTI_KUNITZ_2"/>
    <property type="match status" value="1"/>
</dbReference>
<dbReference type="Proteomes" id="UP000037069">
    <property type="component" value="Unassembled WGS sequence"/>
</dbReference>
<comment type="caution">
    <text evidence="3">The sequence shown here is derived from an EMBL/GenBank/DDBJ whole genome shotgun (WGS) entry which is preliminary data.</text>
</comment>
<organism evidence="3 4">
    <name type="scientific">Lucilia cuprina</name>
    <name type="common">Green bottle fly</name>
    <name type="synonym">Australian sheep blowfly</name>
    <dbReference type="NCBI Taxonomy" id="7375"/>
    <lineage>
        <taxon>Eukaryota</taxon>
        <taxon>Metazoa</taxon>
        <taxon>Ecdysozoa</taxon>
        <taxon>Arthropoda</taxon>
        <taxon>Hexapoda</taxon>
        <taxon>Insecta</taxon>
        <taxon>Pterygota</taxon>
        <taxon>Neoptera</taxon>
        <taxon>Endopterygota</taxon>
        <taxon>Diptera</taxon>
        <taxon>Brachycera</taxon>
        <taxon>Muscomorpha</taxon>
        <taxon>Oestroidea</taxon>
        <taxon>Calliphoridae</taxon>
        <taxon>Luciliinae</taxon>
        <taxon>Lucilia</taxon>
    </lineage>
</organism>
<accession>A0A0L0BPI9</accession>
<dbReference type="SUPFAM" id="SSF57362">
    <property type="entry name" value="BPTI-like"/>
    <property type="match status" value="1"/>
</dbReference>
<evidence type="ECO:0000259" key="2">
    <source>
        <dbReference type="PROSITE" id="PS50279"/>
    </source>
</evidence>
<gene>
    <name evidence="3" type="ORF">FF38_12129</name>
</gene>
<feature type="signal peptide" evidence="1">
    <location>
        <begin position="1"/>
        <end position="20"/>
    </location>
</feature>
<dbReference type="CDD" id="cd00109">
    <property type="entry name" value="Kunitz-type"/>
    <property type="match status" value="1"/>
</dbReference>
<keyword evidence="4" id="KW-1185">Reference proteome</keyword>
<dbReference type="InterPro" id="IPR002223">
    <property type="entry name" value="Kunitz_BPTI"/>
</dbReference>
<dbReference type="Pfam" id="PF00014">
    <property type="entry name" value="Kunitz_BPTI"/>
    <property type="match status" value="1"/>
</dbReference>
<dbReference type="SMART" id="SM00131">
    <property type="entry name" value="KU"/>
    <property type="match status" value="1"/>
</dbReference>
<sequence>MKFMILLTILVVILVAGTTAQRRRCPQRARPARCVGPRNVGSRCPAIPPRRMWYYNQANRTCIEMNHLGCGGNANRWCSRASCERRCVRTTG</sequence>
<dbReference type="InterPro" id="IPR036880">
    <property type="entry name" value="Kunitz_BPTI_sf"/>
</dbReference>
<evidence type="ECO:0000313" key="4">
    <source>
        <dbReference type="Proteomes" id="UP000037069"/>
    </source>
</evidence>
<feature type="chain" id="PRO_5005534877" description="BPTI/Kunitz inhibitor domain-containing protein" evidence="1">
    <location>
        <begin position="21"/>
        <end position="92"/>
    </location>
</feature>
<protein>
    <recommendedName>
        <fullName evidence="2">BPTI/Kunitz inhibitor domain-containing protein</fullName>
    </recommendedName>
</protein>
<feature type="domain" description="BPTI/Kunitz inhibitor" evidence="2">
    <location>
        <begin position="34"/>
        <end position="87"/>
    </location>
</feature>
<dbReference type="OrthoDB" id="8015466at2759"/>
<dbReference type="EMBL" id="JRES01001567">
    <property type="protein sequence ID" value="KNC21972.1"/>
    <property type="molecule type" value="Genomic_DNA"/>
</dbReference>
<name>A0A0L0BPI9_LUCCU</name>
<proteinExistence type="predicted"/>
<evidence type="ECO:0000256" key="1">
    <source>
        <dbReference type="SAM" id="SignalP"/>
    </source>
</evidence>
<keyword evidence="1" id="KW-0732">Signal</keyword>
<dbReference type="Gene3D" id="4.10.410.10">
    <property type="entry name" value="Pancreatic trypsin inhibitor Kunitz domain"/>
    <property type="match status" value="1"/>
</dbReference>
<dbReference type="AlphaFoldDB" id="A0A0L0BPI9"/>
<dbReference type="OMA" id="FAMREMW"/>
<evidence type="ECO:0000313" key="3">
    <source>
        <dbReference type="EMBL" id="KNC21972.1"/>
    </source>
</evidence>
<dbReference type="GO" id="GO:0004867">
    <property type="term" value="F:serine-type endopeptidase inhibitor activity"/>
    <property type="evidence" value="ECO:0007669"/>
    <property type="project" value="InterPro"/>
</dbReference>
<reference evidence="3 4" key="1">
    <citation type="journal article" date="2015" name="Nat. Commun.">
        <title>Lucilia cuprina genome unlocks parasitic fly biology to underpin future interventions.</title>
        <authorList>
            <person name="Anstead C.A."/>
            <person name="Korhonen P.K."/>
            <person name="Young N.D."/>
            <person name="Hall R.S."/>
            <person name="Jex A.R."/>
            <person name="Murali S.C."/>
            <person name="Hughes D.S."/>
            <person name="Lee S.F."/>
            <person name="Perry T."/>
            <person name="Stroehlein A.J."/>
            <person name="Ansell B.R."/>
            <person name="Breugelmans B."/>
            <person name="Hofmann A."/>
            <person name="Qu J."/>
            <person name="Dugan S."/>
            <person name="Lee S.L."/>
            <person name="Chao H."/>
            <person name="Dinh H."/>
            <person name="Han Y."/>
            <person name="Doddapaneni H.V."/>
            <person name="Worley K.C."/>
            <person name="Muzny D.M."/>
            <person name="Ioannidis P."/>
            <person name="Waterhouse R.M."/>
            <person name="Zdobnov E.M."/>
            <person name="James P.J."/>
            <person name="Bagnall N.H."/>
            <person name="Kotze A.C."/>
            <person name="Gibbs R.A."/>
            <person name="Richards S."/>
            <person name="Batterham P."/>
            <person name="Gasser R.B."/>
        </authorList>
    </citation>
    <scope>NUCLEOTIDE SEQUENCE [LARGE SCALE GENOMIC DNA]</scope>
    <source>
        <strain evidence="3 4">LS</strain>
        <tissue evidence="3">Full body</tissue>
    </source>
</reference>